<sequence>IPAAREAADCARRSASSSHQKQQRQRKPDAPSSAASAGDAVPSVGAAASVERKKALDEKRGSTNSKLEALRQQREDRKKKQLLKASDVVLGTAPATATMAEAAARCAASAKRKVRGQLDLLVVLVLLLFVQRRHVRRRGRWPLKARRRSSDDDGEDSESHATGRTRSPAGQHPAEPAQAGALLVHMPFFARLVVGCFIGLGIGSHHDQTPGKHADEQNPASAARKDEKNFRMEFVSNQEFTPKEFEAHHGAQGGAEIRRHINYEIKDDAELEKIIQEKRRFVSLSVNPAYRKAQLLKERGLAELEGDLEKVRQLQEQLQDVEDEQRRVEEARLQEGERHLRGEPEEPQRQPGLAEQALKEEYQEPFNFLPAAPGARSGVQGGDPFTRRTTRPSLCGIRQKQLLMQQQAASQPKPAASPSSPSLPLPANRHQPPPLLPTPRAPARTSTTSTTSTCTSRSTSGGGHPGGLPQQPGGAGDLLARSASGRSLNLDDRSLTNRRLKTATAAAGSIKSDLSAVSAATSKRWKTSWQNLNGAVESLEASFVQQSPSRAAGSPLSRVQALFSQRASVKKQQQQQEPQATPKPPGQ</sequence>
<feature type="region of interest" description="Disordered" evidence="1">
    <location>
        <begin position="563"/>
        <end position="587"/>
    </location>
</feature>
<dbReference type="AlphaFoldDB" id="A0A1I8JLX4"/>
<proteinExistence type="predicted"/>
<evidence type="ECO:0000256" key="1">
    <source>
        <dbReference type="SAM" id="MobiDB-lite"/>
    </source>
</evidence>
<dbReference type="Proteomes" id="UP000095280">
    <property type="component" value="Unplaced"/>
</dbReference>
<feature type="compositionally biased region" description="Basic and acidic residues" evidence="1">
    <location>
        <begin position="68"/>
        <end position="78"/>
    </location>
</feature>
<keyword evidence="2" id="KW-1185">Reference proteome</keyword>
<feature type="compositionally biased region" description="Basic and acidic residues" evidence="1">
    <location>
        <begin position="1"/>
        <end position="12"/>
    </location>
</feature>
<dbReference type="InterPro" id="IPR036128">
    <property type="entry name" value="Plus3-like_sf"/>
</dbReference>
<dbReference type="GO" id="GO:0003677">
    <property type="term" value="F:DNA binding"/>
    <property type="evidence" value="ECO:0007669"/>
    <property type="project" value="InterPro"/>
</dbReference>
<feature type="compositionally biased region" description="Low complexity" evidence="1">
    <location>
        <begin position="570"/>
        <end position="580"/>
    </location>
</feature>
<feature type="compositionally biased region" description="Low complexity" evidence="1">
    <location>
        <begin position="405"/>
        <end position="427"/>
    </location>
</feature>
<name>A0A1I8JLX4_9PLAT</name>
<feature type="region of interest" description="Disordered" evidence="1">
    <location>
        <begin position="141"/>
        <end position="174"/>
    </location>
</feature>
<accession>A0A1I8JLX4</accession>
<feature type="region of interest" description="Disordered" evidence="1">
    <location>
        <begin position="206"/>
        <end position="227"/>
    </location>
</feature>
<evidence type="ECO:0000313" key="3">
    <source>
        <dbReference type="WBParaSite" id="snap_masked-unitig_21984-processed-gene-0.1-mRNA-1"/>
    </source>
</evidence>
<dbReference type="SUPFAM" id="SSF159042">
    <property type="entry name" value="Plus3-like"/>
    <property type="match status" value="1"/>
</dbReference>
<feature type="region of interest" description="Disordered" evidence="1">
    <location>
        <begin position="368"/>
        <end position="480"/>
    </location>
</feature>
<evidence type="ECO:0000313" key="2">
    <source>
        <dbReference type="Proteomes" id="UP000095280"/>
    </source>
</evidence>
<reference evidence="3" key="1">
    <citation type="submission" date="2016-11" db="UniProtKB">
        <authorList>
            <consortium name="WormBaseParasite"/>
        </authorList>
    </citation>
    <scope>IDENTIFICATION</scope>
</reference>
<feature type="region of interest" description="Disordered" evidence="1">
    <location>
        <begin position="1"/>
        <end position="79"/>
    </location>
</feature>
<feature type="region of interest" description="Disordered" evidence="1">
    <location>
        <begin position="333"/>
        <end position="352"/>
    </location>
</feature>
<protein>
    <submittedName>
        <fullName evidence="3">BZIP domain-containing protein</fullName>
    </submittedName>
</protein>
<dbReference type="WBParaSite" id="snap_masked-unitig_21984-processed-gene-0.1-mRNA-1">
    <property type="protein sequence ID" value="snap_masked-unitig_21984-processed-gene-0.1-mRNA-1"/>
    <property type="gene ID" value="snap_masked-unitig_21984-processed-gene-0.1"/>
</dbReference>
<organism evidence="2 3">
    <name type="scientific">Macrostomum lignano</name>
    <dbReference type="NCBI Taxonomy" id="282301"/>
    <lineage>
        <taxon>Eukaryota</taxon>
        <taxon>Metazoa</taxon>
        <taxon>Spiralia</taxon>
        <taxon>Lophotrochozoa</taxon>
        <taxon>Platyhelminthes</taxon>
        <taxon>Rhabditophora</taxon>
        <taxon>Macrostomorpha</taxon>
        <taxon>Macrostomida</taxon>
        <taxon>Macrostomidae</taxon>
        <taxon>Macrostomum</taxon>
    </lineage>
</organism>
<feature type="compositionally biased region" description="Pro residues" evidence="1">
    <location>
        <begin position="431"/>
        <end position="440"/>
    </location>
</feature>
<feature type="compositionally biased region" description="Low complexity" evidence="1">
    <location>
        <begin position="441"/>
        <end position="459"/>
    </location>
</feature>
<feature type="compositionally biased region" description="Low complexity" evidence="1">
    <location>
        <begin position="30"/>
        <end position="49"/>
    </location>
</feature>
<feature type="compositionally biased region" description="Basic and acidic residues" evidence="1">
    <location>
        <begin position="50"/>
        <end position="61"/>
    </location>
</feature>
<feature type="compositionally biased region" description="Basic and acidic residues" evidence="1">
    <location>
        <begin position="206"/>
        <end position="216"/>
    </location>
</feature>
<feature type="compositionally biased region" description="Basic and acidic residues" evidence="1">
    <location>
        <begin position="333"/>
        <end position="348"/>
    </location>
</feature>